<dbReference type="PANTHER" id="PTHR31001">
    <property type="entry name" value="UNCHARACTERIZED TRANSCRIPTIONAL REGULATORY PROTEIN"/>
    <property type="match status" value="1"/>
</dbReference>
<evidence type="ECO:0000256" key="5">
    <source>
        <dbReference type="ARBA" id="ARBA00023242"/>
    </source>
</evidence>
<dbReference type="GO" id="GO:0005634">
    <property type="term" value="C:nucleus"/>
    <property type="evidence" value="ECO:0007669"/>
    <property type="project" value="UniProtKB-SubCell"/>
</dbReference>
<dbReference type="InterPro" id="IPR050613">
    <property type="entry name" value="Sec_Metabolite_Reg"/>
</dbReference>
<evidence type="ECO:0000313" key="8">
    <source>
        <dbReference type="Proteomes" id="UP000009882"/>
    </source>
</evidence>
<dbReference type="EMBL" id="AKCT01000296">
    <property type="protein sequence ID" value="EKV05874.1"/>
    <property type="molecule type" value="Genomic_DNA"/>
</dbReference>
<keyword evidence="8" id="KW-1185">Reference proteome</keyword>
<evidence type="ECO:0000256" key="4">
    <source>
        <dbReference type="ARBA" id="ARBA00023163"/>
    </source>
</evidence>
<keyword evidence="3" id="KW-0238">DNA-binding</keyword>
<dbReference type="InterPro" id="IPR036864">
    <property type="entry name" value="Zn2-C6_fun-type_DNA-bd_sf"/>
</dbReference>
<reference evidence="8" key="1">
    <citation type="journal article" date="2012" name="BMC Genomics">
        <title>Genome sequence of the necrotrophic fungus Penicillium digitatum, the main postharvest pathogen of citrus.</title>
        <authorList>
            <person name="Marcet-Houben M."/>
            <person name="Ballester A.-R."/>
            <person name="de la Fuente B."/>
            <person name="Harries E."/>
            <person name="Marcos J.F."/>
            <person name="Gonzalez-Candelas L."/>
            <person name="Gabaldon T."/>
        </authorList>
    </citation>
    <scope>NUCLEOTIDE SEQUENCE [LARGE SCALE GENOMIC DNA]</scope>
    <source>
        <strain evidence="8">PHI26 / CECT 20796</strain>
    </source>
</reference>
<evidence type="ECO:0000256" key="3">
    <source>
        <dbReference type="ARBA" id="ARBA00023125"/>
    </source>
</evidence>
<evidence type="ECO:0000256" key="1">
    <source>
        <dbReference type="ARBA" id="ARBA00004123"/>
    </source>
</evidence>
<keyword evidence="2" id="KW-0805">Transcription regulation</keyword>
<feature type="domain" description="Zn(2)-C6 fungal-type" evidence="6">
    <location>
        <begin position="24"/>
        <end position="56"/>
    </location>
</feature>
<dbReference type="Gene3D" id="4.10.240.10">
    <property type="entry name" value="Zn(2)-C6 fungal-type DNA-binding domain"/>
    <property type="match status" value="1"/>
</dbReference>
<dbReference type="STRING" id="1170229.K9F9T7"/>
<evidence type="ECO:0000256" key="2">
    <source>
        <dbReference type="ARBA" id="ARBA00023015"/>
    </source>
</evidence>
<keyword evidence="5" id="KW-0539">Nucleus</keyword>
<dbReference type="AlphaFoldDB" id="K9F9T7"/>
<dbReference type="InParanoid" id="K9F9T7"/>
<dbReference type="PROSITE" id="PS50048">
    <property type="entry name" value="ZN2_CY6_FUNGAL_2"/>
    <property type="match status" value="1"/>
</dbReference>
<accession>K9F9T7</accession>
<evidence type="ECO:0000259" key="6">
    <source>
        <dbReference type="PROSITE" id="PS50048"/>
    </source>
</evidence>
<proteinExistence type="predicted"/>
<name>K9F9T7_PEND2</name>
<dbReference type="OrthoDB" id="4236860at2759"/>
<dbReference type="GO" id="GO:0008270">
    <property type="term" value="F:zinc ion binding"/>
    <property type="evidence" value="ECO:0007669"/>
    <property type="project" value="InterPro"/>
</dbReference>
<organism evidence="7 8">
    <name type="scientific">Penicillium digitatum (strain PHI26 / CECT 20796)</name>
    <name type="common">Green mold</name>
    <dbReference type="NCBI Taxonomy" id="1170229"/>
    <lineage>
        <taxon>Eukaryota</taxon>
        <taxon>Fungi</taxon>
        <taxon>Dikarya</taxon>
        <taxon>Ascomycota</taxon>
        <taxon>Pezizomycotina</taxon>
        <taxon>Eurotiomycetes</taxon>
        <taxon>Eurotiomycetidae</taxon>
        <taxon>Eurotiales</taxon>
        <taxon>Aspergillaceae</taxon>
        <taxon>Penicillium</taxon>
    </lineage>
</organism>
<dbReference type="SMART" id="SM00066">
    <property type="entry name" value="GAL4"/>
    <property type="match status" value="1"/>
</dbReference>
<gene>
    <name evidence="7" type="ORF">PDIG_80710</name>
</gene>
<protein>
    <submittedName>
        <fullName evidence="7">Oleate activated transcription factor 3</fullName>
    </submittedName>
</protein>
<sequence>MDRVPISSQRVVKPSVKKRRPPLACIQCYQRKLKCGRESPSCSRCSKAGNADRCTYRGNPALPSSVDGMLSNHHLESAGAVITSLRTPIPLSETPERHRTSSDRNGKMTHLKGQEAITKFYGYSYPLNFYQQVRHTISRHGASSQ</sequence>
<dbReference type="SUPFAM" id="SSF57701">
    <property type="entry name" value="Zn2/Cys6 DNA-binding domain"/>
    <property type="match status" value="1"/>
</dbReference>
<dbReference type="Pfam" id="PF00172">
    <property type="entry name" value="Zn_clus"/>
    <property type="match status" value="1"/>
</dbReference>
<keyword evidence="4" id="KW-0804">Transcription</keyword>
<evidence type="ECO:0000313" key="7">
    <source>
        <dbReference type="EMBL" id="EKV05874.1"/>
    </source>
</evidence>
<comment type="subcellular location">
    <subcellularLocation>
        <location evidence="1">Nucleus</location>
    </subcellularLocation>
</comment>
<dbReference type="GO" id="GO:0000981">
    <property type="term" value="F:DNA-binding transcription factor activity, RNA polymerase II-specific"/>
    <property type="evidence" value="ECO:0007669"/>
    <property type="project" value="InterPro"/>
</dbReference>
<dbReference type="CDD" id="cd00067">
    <property type="entry name" value="GAL4"/>
    <property type="match status" value="1"/>
</dbReference>
<dbReference type="InterPro" id="IPR001138">
    <property type="entry name" value="Zn2Cys6_DnaBD"/>
</dbReference>
<dbReference type="HOGENOM" id="CLU_1787464_0_0_1"/>
<dbReference type="GO" id="GO:0003677">
    <property type="term" value="F:DNA binding"/>
    <property type="evidence" value="ECO:0007669"/>
    <property type="project" value="UniProtKB-KW"/>
</dbReference>
<comment type="caution">
    <text evidence="7">The sequence shown here is derived from an EMBL/GenBank/DDBJ whole genome shotgun (WGS) entry which is preliminary data.</text>
</comment>
<dbReference type="PANTHER" id="PTHR31001:SF58">
    <property type="entry name" value="ZN(II)2CYS6 TRANSCRIPTION FACTOR (EUROFUNG)"/>
    <property type="match status" value="1"/>
</dbReference>
<dbReference type="Proteomes" id="UP000009882">
    <property type="component" value="Unassembled WGS sequence"/>
</dbReference>